<name>A0A653KQ03_AERVE</name>
<feature type="compositionally biased region" description="Basic and acidic residues" evidence="1">
    <location>
        <begin position="21"/>
        <end position="31"/>
    </location>
</feature>
<organism evidence="2 3">
    <name type="scientific">Aeromonas veronii</name>
    <dbReference type="NCBI Taxonomy" id="654"/>
    <lineage>
        <taxon>Bacteria</taxon>
        <taxon>Pseudomonadati</taxon>
        <taxon>Pseudomonadota</taxon>
        <taxon>Gammaproteobacteria</taxon>
        <taxon>Aeromonadales</taxon>
        <taxon>Aeromonadaceae</taxon>
        <taxon>Aeromonas</taxon>
    </lineage>
</organism>
<dbReference type="AlphaFoldDB" id="A0A653KQ03"/>
<feature type="compositionally biased region" description="Low complexity" evidence="1">
    <location>
        <begin position="1"/>
        <end position="11"/>
    </location>
</feature>
<sequence>MPLGRAAGGRAESSGPGVPDIGHHRLARESGRAGADPPDSAGARGASTRRHVTGDKLQTRKMAAKQKGPAAVPGPFHWYLLTCSERRLALLLGRVEGGPDNARLIEAGRRNKRRPGLDAIDKLIQLGCAAAPQNEEVGGEEKLEARQILVETLAPAVPGEIFPFAHRIGAVVLGDHSFQHQMAQLGVGQQMAIDEDGGADTGADRDEDDDPLAILAGTKAHLGQTGGIGIIQHIAGLAGDIGKQMLGIGFDPALVDIGGTLGNPVVDGGRKAATHRSFPVEVFDQRLEGMGDGGRGGRLRCGNAMALANQFAGFGIDQTALDPRASNIHSQHMHLCCPCCVPTSLQ</sequence>
<dbReference type="EMBL" id="CABWLC010000004">
    <property type="protein sequence ID" value="VXA81425.1"/>
    <property type="molecule type" value="Genomic_DNA"/>
</dbReference>
<evidence type="ECO:0000313" key="2">
    <source>
        <dbReference type="EMBL" id="VXA81425.1"/>
    </source>
</evidence>
<dbReference type="Proteomes" id="UP000439123">
    <property type="component" value="Unassembled WGS sequence"/>
</dbReference>
<evidence type="ECO:0000313" key="3">
    <source>
        <dbReference type="Proteomes" id="UP000439123"/>
    </source>
</evidence>
<protein>
    <submittedName>
        <fullName evidence="2">Uncharacterized protein</fullName>
    </submittedName>
</protein>
<reference evidence="2 3" key="1">
    <citation type="submission" date="2019-10" db="EMBL/GenBank/DDBJ databases">
        <authorList>
            <person name="Karimi E."/>
        </authorList>
    </citation>
    <scope>NUCLEOTIDE SEQUENCE [LARGE SCALE GENOMIC DNA]</scope>
    <source>
        <strain evidence="2">Aeromonas sp. 8C</strain>
    </source>
</reference>
<feature type="region of interest" description="Disordered" evidence="1">
    <location>
        <begin position="1"/>
        <end position="59"/>
    </location>
</feature>
<accession>A0A653KQ03</accession>
<proteinExistence type="predicted"/>
<evidence type="ECO:0000256" key="1">
    <source>
        <dbReference type="SAM" id="MobiDB-lite"/>
    </source>
</evidence>
<gene>
    <name evidence="2" type="ORF">AERO8C_120024</name>
</gene>